<dbReference type="Pfam" id="PF00097">
    <property type="entry name" value="zf-C3HC4"/>
    <property type="match status" value="1"/>
</dbReference>
<evidence type="ECO:0000313" key="7">
    <source>
        <dbReference type="EMBL" id="MPA76803.1"/>
    </source>
</evidence>
<gene>
    <name evidence="7" type="ORF">Din_046244</name>
</gene>
<keyword evidence="2 4" id="KW-0863">Zinc-finger</keyword>
<dbReference type="Gene3D" id="3.30.40.10">
    <property type="entry name" value="Zinc/RING finger domain, C3HC4 (zinc finger)"/>
    <property type="match status" value="1"/>
</dbReference>
<feature type="region of interest" description="Disordered" evidence="5">
    <location>
        <begin position="1"/>
        <end position="23"/>
    </location>
</feature>
<keyword evidence="1" id="KW-0479">Metal-binding</keyword>
<feature type="compositionally biased region" description="Basic and acidic residues" evidence="5">
    <location>
        <begin position="1"/>
        <end position="10"/>
    </location>
</feature>
<proteinExistence type="predicted"/>
<sequence>MAVDERDTEHNIATSSSSSESNPCPICLSPVVQDSYLDRCFHKFCYNCIVHWTKVVASKHSRPPSSIKCPLCKTENFSIIHGYDGSSFQQHYVNQEFGIGVFFSKAHKYRLQCYYIEPGTITDKFNVSRYWKSCKYLQPNKWLDSWLRREIQALIQEEDVDIIMHHILGVIDSLRRNDKIFPRGTHETKQEDFKALVSQAARPFLTGRTNRFVNELELFLASGLNIEAYDKVYMQHLGWKIPGMISEDEEGEFREHVPSVPYLYFFDEDSDGID</sequence>
<evidence type="ECO:0000256" key="2">
    <source>
        <dbReference type="ARBA" id="ARBA00022771"/>
    </source>
</evidence>
<feature type="domain" description="RING-type" evidence="6">
    <location>
        <begin position="24"/>
        <end position="73"/>
    </location>
</feature>
<protein>
    <recommendedName>
        <fullName evidence="6">RING-type domain-containing protein</fullName>
    </recommendedName>
</protein>
<dbReference type="GO" id="GO:0008270">
    <property type="term" value="F:zinc ion binding"/>
    <property type="evidence" value="ECO:0007669"/>
    <property type="project" value="UniProtKB-KW"/>
</dbReference>
<dbReference type="PANTHER" id="PTHR47692">
    <property type="entry name" value="RING/U-BOX SUPERFAMILY PROTEIN"/>
    <property type="match status" value="1"/>
</dbReference>
<dbReference type="InterPro" id="IPR001841">
    <property type="entry name" value="Znf_RING"/>
</dbReference>
<keyword evidence="3" id="KW-0862">Zinc</keyword>
<reference evidence="7" key="1">
    <citation type="submission" date="2019-08" db="EMBL/GenBank/DDBJ databases">
        <title>Reference gene set and small RNA set construction with multiple tissues from Davidia involucrata Baill.</title>
        <authorList>
            <person name="Yang H."/>
            <person name="Zhou C."/>
            <person name="Li G."/>
            <person name="Wang J."/>
            <person name="Gao P."/>
            <person name="Wang M."/>
            <person name="Wang R."/>
            <person name="Zhao Y."/>
        </authorList>
    </citation>
    <scope>NUCLEOTIDE SEQUENCE</scope>
    <source>
        <tissue evidence="7">Mixed with DoveR01_LX</tissue>
    </source>
</reference>
<dbReference type="PANTHER" id="PTHR47692:SF2">
    <property type="entry name" value="ZINC FINGER RING-TYPE DOMAIN CONTAINING PROTEIN"/>
    <property type="match status" value="1"/>
</dbReference>
<dbReference type="EMBL" id="GHES01046244">
    <property type="protein sequence ID" value="MPA76803.1"/>
    <property type="molecule type" value="Transcribed_RNA"/>
</dbReference>
<dbReference type="AlphaFoldDB" id="A0A5B7CBJ3"/>
<dbReference type="PROSITE" id="PS50089">
    <property type="entry name" value="ZF_RING_2"/>
    <property type="match status" value="1"/>
</dbReference>
<dbReference type="SUPFAM" id="SSF57850">
    <property type="entry name" value="RING/U-box"/>
    <property type="match status" value="1"/>
</dbReference>
<name>A0A5B7CBJ3_DAVIN</name>
<accession>A0A5B7CBJ3</accession>
<dbReference type="SMART" id="SM00184">
    <property type="entry name" value="RING"/>
    <property type="match status" value="1"/>
</dbReference>
<dbReference type="InterPro" id="IPR018957">
    <property type="entry name" value="Znf_C3HC4_RING-type"/>
</dbReference>
<evidence type="ECO:0000256" key="1">
    <source>
        <dbReference type="ARBA" id="ARBA00022723"/>
    </source>
</evidence>
<evidence type="ECO:0000259" key="6">
    <source>
        <dbReference type="PROSITE" id="PS50089"/>
    </source>
</evidence>
<evidence type="ECO:0000256" key="3">
    <source>
        <dbReference type="ARBA" id="ARBA00022833"/>
    </source>
</evidence>
<dbReference type="InterPro" id="IPR013083">
    <property type="entry name" value="Znf_RING/FYVE/PHD"/>
</dbReference>
<evidence type="ECO:0000256" key="5">
    <source>
        <dbReference type="SAM" id="MobiDB-lite"/>
    </source>
</evidence>
<evidence type="ECO:0000256" key="4">
    <source>
        <dbReference type="PROSITE-ProRule" id="PRU00175"/>
    </source>
</evidence>
<organism evidence="7">
    <name type="scientific">Davidia involucrata</name>
    <name type="common">Dove tree</name>
    <dbReference type="NCBI Taxonomy" id="16924"/>
    <lineage>
        <taxon>Eukaryota</taxon>
        <taxon>Viridiplantae</taxon>
        <taxon>Streptophyta</taxon>
        <taxon>Embryophyta</taxon>
        <taxon>Tracheophyta</taxon>
        <taxon>Spermatophyta</taxon>
        <taxon>Magnoliopsida</taxon>
        <taxon>eudicotyledons</taxon>
        <taxon>Gunneridae</taxon>
        <taxon>Pentapetalae</taxon>
        <taxon>asterids</taxon>
        <taxon>Cornales</taxon>
        <taxon>Nyssaceae</taxon>
        <taxon>Davidia</taxon>
    </lineage>
</organism>
<dbReference type="InterPro" id="IPR017907">
    <property type="entry name" value="Znf_RING_CS"/>
</dbReference>
<dbReference type="PROSITE" id="PS00518">
    <property type="entry name" value="ZF_RING_1"/>
    <property type="match status" value="1"/>
</dbReference>